<accession>A0ABQ8GW08</accession>
<feature type="region of interest" description="Disordered" evidence="1">
    <location>
        <begin position="35"/>
        <end position="211"/>
    </location>
</feature>
<evidence type="ECO:0000313" key="3">
    <source>
        <dbReference type="EMBL" id="KAH7063598.1"/>
    </source>
</evidence>
<feature type="compositionally biased region" description="Acidic residues" evidence="1">
    <location>
        <begin position="52"/>
        <end position="77"/>
    </location>
</feature>
<feature type="transmembrane region" description="Helical" evidence="2">
    <location>
        <begin position="218"/>
        <end position="239"/>
    </location>
</feature>
<feature type="compositionally biased region" description="Polar residues" evidence="1">
    <location>
        <begin position="409"/>
        <end position="439"/>
    </location>
</feature>
<sequence>MPLRRPPPGGPIRRSQFDVPALELREALSATLQAIAQRGAQVEAPEPPEPASDSDEPGGDDSDLEGPEPPSDDEDGESTASSSGASSLEASPVPSPTLPSAATSALPSTTTPAATSLSSTLSTTLDAAPTSVFAPSAKEEDSDSGEDAAESSFTSSSTFGPPPTSASATAEAELSSESAFPSITADTSGAKQSGDVWIMSGPPPRPPQSGLSQETEHLLIAAGSIGATLLIVLIVWGIYTMRRKGLTFRDLVQMSRRRRSRPDRTVDIAKPSLRMPAYASDDKERFSLPQQPQQPILRYDSVSSRSSAPRDYLGAPLGLRPSTPKESHRSFYNEATPPQSLSRAPSNAHSRNSSSPTLLPLQTQSSSIYDDSPPSFPIQRSASFKGSQAPSGYSSERNDIVSPEAPGPTYQNYTASRRFTTNRGPNYESHFSWTQSSQAPPTPHEPMTPAENGRASIVTTASSVARFRTVDSWVGNQAGRIPSTQLRSQPHFSYRQSTSTNGGLGQVDEGMPGWQQDNLANAVPQVPSVPSRYKEEHQQQQQQQTQQQQQQTQPLPQHQRHPTSYSDATVFRQHPGTEVQIPRGSLVPSEVLDAHVIPSAL</sequence>
<comment type="caution">
    <text evidence="3">The sequence shown here is derived from an EMBL/GenBank/DDBJ whole genome shotgun (WGS) entry which is preliminary data.</text>
</comment>
<evidence type="ECO:0008006" key="5">
    <source>
        <dbReference type="Google" id="ProtNLM"/>
    </source>
</evidence>
<dbReference type="Proteomes" id="UP000774617">
    <property type="component" value="Unassembled WGS sequence"/>
</dbReference>
<keyword evidence="4" id="KW-1185">Reference proteome</keyword>
<feature type="compositionally biased region" description="Polar residues" evidence="1">
    <location>
        <begin position="482"/>
        <end position="501"/>
    </location>
</feature>
<gene>
    <name evidence="3" type="ORF">B0J12DRAFT_173527</name>
</gene>
<feature type="region of interest" description="Disordered" evidence="1">
    <location>
        <begin position="481"/>
        <end position="517"/>
    </location>
</feature>
<feature type="compositionally biased region" description="Low complexity" evidence="1">
    <location>
        <begin position="78"/>
        <end position="131"/>
    </location>
</feature>
<keyword evidence="2" id="KW-0472">Membrane</keyword>
<feature type="compositionally biased region" description="Low complexity" evidence="1">
    <location>
        <begin position="539"/>
        <end position="557"/>
    </location>
</feature>
<feature type="region of interest" description="Disordered" evidence="1">
    <location>
        <begin position="279"/>
        <end position="451"/>
    </location>
</feature>
<name>A0ABQ8GW08_9PEZI</name>
<reference evidence="3 4" key="1">
    <citation type="journal article" date="2021" name="Nat. Commun.">
        <title>Genetic determinants of endophytism in the Arabidopsis root mycobiome.</title>
        <authorList>
            <person name="Mesny F."/>
            <person name="Miyauchi S."/>
            <person name="Thiergart T."/>
            <person name="Pickel B."/>
            <person name="Atanasova L."/>
            <person name="Karlsson M."/>
            <person name="Huettel B."/>
            <person name="Barry K.W."/>
            <person name="Haridas S."/>
            <person name="Chen C."/>
            <person name="Bauer D."/>
            <person name="Andreopoulos W."/>
            <person name="Pangilinan J."/>
            <person name="LaButti K."/>
            <person name="Riley R."/>
            <person name="Lipzen A."/>
            <person name="Clum A."/>
            <person name="Drula E."/>
            <person name="Henrissat B."/>
            <person name="Kohler A."/>
            <person name="Grigoriev I.V."/>
            <person name="Martin F.M."/>
            <person name="Hacquard S."/>
        </authorList>
    </citation>
    <scope>NUCLEOTIDE SEQUENCE [LARGE SCALE GENOMIC DNA]</scope>
    <source>
        <strain evidence="3 4">MPI-SDFR-AT-0080</strain>
    </source>
</reference>
<dbReference type="EMBL" id="JAGTJR010000002">
    <property type="protein sequence ID" value="KAH7063598.1"/>
    <property type="molecule type" value="Genomic_DNA"/>
</dbReference>
<protein>
    <recommendedName>
        <fullName evidence="5">Proteophosphoglycan ppg4</fullName>
    </recommendedName>
</protein>
<keyword evidence="2" id="KW-0812">Transmembrane</keyword>
<keyword evidence="2" id="KW-1133">Transmembrane helix</keyword>
<evidence type="ECO:0000256" key="1">
    <source>
        <dbReference type="SAM" id="MobiDB-lite"/>
    </source>
</evidence>
<proteinExistence type="predicted"/>
<feature type="compositionally biased region" description="Low complexity" evidence="1">
    <location>
        <begin position="150"/>
        <end position="182"/>
    </location>
</feature>
<feature type="region of interest" description="Disordered" evidence="1">
    <location>
        <begin position="530"/>
        <end position="564"/>
    </location>
</feature>
<organism evidence="3 4">
    <name type="scientific">Macrophomina phaseolina</name>
    <dbReference type="NCBI Taxonomy" id="35725"/>
    <lineage>
        <taxon>Eukaryota</taxon>
        <taxon>Fungi</taxon>
        <taxon>Dikarya</taxon>
        <taxon>Ascomycota</taxon>
        <taxon>Pezizomycotina</taxon>
        <taxon>Dothideomycetes</taxon>
        <taxon>Dothideomycetes incertae sedis</taxon>
        <taxon>Botryosphaeriales</taxon>
        <taxon>Botryosphaeriaceae</taxon>
        <taxon>Macrophomina</taxon>
    </lineage>
</organism>
<feature type="compositionally biased region" description="Polar residues" evidence="1">
    <location>
        <begin position="336"/>
        <end position="369"/>
    </location>
</feature>
<feature type="compositionally biased region" description="Acidic residues" evidence="1">
    <location>
        <begin position="140"/>
        <end position="149"/>
    </location>
</feature>
<evidence type="ECO:0000256" key="2">
    <source>
        <dbReference type="SAM" id="Phobius"/>
    </source>
</evidence>
<feature type="compositionally biased region" description="Polar residues" evidence="1">
    <location>
        <begin position="378"/>
        <end position="395"/>
    </location>
</feature>
<evidence type="ECO:0000313" key="4">
    <source>
        <dbReference type="Proteomes" id="UP000774617"/>
    </source>
</evidence>